<comment type="caution">
    <text evidence="1">The sequence shown here is derived from an EMBL/GenBank/DDBJ whole genome shotgun (WGS) entry which is preliminary data.</text>
</comment>
<sequence length="261" mass="27788">MWRFGGARLWRSAYLRAVRSAFATVPLYRETWALSGRTEPVLVPGKTGVDGGALSADLVARTLVDTVPLAGGSAVPDAARGLGGLLPHARGGSADLVVVVDADIARPPADLSSGTRGCLLHPDSIIGSEQHPALREITDTLRRNESVLAVGDDKALDTLATALRAEPEPRWSRVPHRRLDQLDGGPYGLLHDPLLGYLGVLRDCGRWHVDWRRVHVRSTTGGLAFTVLGRTSPRLVDVLACGGVHGEVAPCPRHGTPVVLT</sequence>
<dbReference type="InParanoid" id="A0A263DC10"/>
<gene>
    <name evidence="1" type="ORF">CFN78_02300</name>
</gene>
<evidence type="ECO:0000313" key="1">
    <source>
        <dbReference type="EMBL" id="OZM75036.1"/>
    </source>
</evidence>
<reference evidence="1 2" key="1">
    <citation type="submission" date="2017-07" db="EMBL/GenBank/DDBJ databases">
        <title>Amycolatopsis antarcticus sp. nov., isolated from the surface of an Antarcticus brown macroalga.</title>
        <authorList>
            <person name="Wang J."/>
            <person name="Leiva S."/>
            <person name="Huang J."/>
            <person name="Huang Y."/>
        </authorList>
    </citation>
    <scope>NUCLEOTIDE SEQUENCE [LARGE SCALE GENOMIC DNA]</scope>
    <source>
        <strain evidence="1 2">AU-G6</strain>
    </source>
</reference>
<organism evidence="1 2">
    <name type="scientific">Amycolatopsis antarctica</name>
    <dbReference type="NCBI Taxonomy" id="1854586"/>
    <lineage>
        <taxon>Bacteria</taxon>
        <taxon>Bacillati</taxon>
        <taxon>Actinomycetota</taxon>
        <taxon>Actinomycetes</taxon>
        <taxon>Pseudonocardiales</taxon>
        <taxon>Pseudonocardiaceae</taxon>
        <taxon>Amycolatopsis</taxon>
    </lineage>
</organism>
<accession>A0A263DC10</accession>
<name>A0A263DC10_9PSEU</name>
<dbReference type="Proteomes" id="UP000242444">
    <property type="component" value="Unassembled WGS sequence"/>
</dbReference>
<dbReference type="RefSeq" id="WP_094860816.1">
    <property type="nucleotide sequence ID" value="NZ_NKYE01000001.1"/>
</dbReference>
<dbReference type="OrthoDB" id="3613165at2"/>
<proteinExistence type="predicted"/>
<dbReference type="AlphaFoldDB" id="A0A263DC10"/>
<dbReference type="EMBL" id="NKYE01000001">
    <property type="protein sequence ID" value="OZM75036.1"/>
    <property type="molecule type" value="Genomic_DNA"/>
</dbReference>
<keyword evidence="2" id="KW-1185">Reference proteome</keyword>
<evidence type="ECO:0000313" key="2">
    <source>
        <dbReference type="Proteomes" id="UP000242444"/>
    </source>
</evidence>
<protein>
    <submittedName>
        <fullName evidence="1">Uncharacterized protein</fullName>
    </submittedName>
</protein>